<gene>
    <name evidence="10" type="ORF">SAMN05443668_102382</name>
</gene>
<dbReference type="Gene3D" id="3.40.50.200">
    <property type="entry name" value="Peptidase S8/S53 domain"/>
    <property type="match status" value="1"/>
</dbReference>
<evidence type="ECO:0000256" key="8">
    <source>
        <dbReference type="SAM" id="Phobius"/>
    </source>
</evidence>
<feature type="transmembrane region" description="Helical" evidence="8">
    <location>
        <begin position="27"/>
        <end position="50"/>
    </location>
</feature>
<evidence type="ECO:0000256" key="5">
    <source>
        <dbReference type="PIRSR" id="PIRSR615500-1"/>
    </source>
</evidence>
<keyword evidence="3 6" id="KW-0378">Hydrolase</keyword>
<keyword evidence="8" id="KW-1133">Transmembrane helix</keyword>
<dbReference type="GO" id="GO:0004252">
    <property type="term" value="F:serine-type endopeptidase activity"/>
    <property type="evidence" value="ECO:0007669"/>
    <property type="project" value="UniProtKB-UniRule"/>
</dbReference>
<feature type="transmembrane region" description="Helical" evidence="8">
    <location>
        <begin position="240"/>
        <end position="258"/>
    </location>
</feature>
<dbReference type="PROSITE" id="PS51892">
    <property type="entry name" value="SUBTILASE"/>
    <property type="match status" value="1"/>
</dbReference>
<feature type="domain" description="Peptidase S8/S53" evidence="9">
    <location>
        <begin position="519"/>
        <end position="776"/>
    </location>
</feature>
<evidence type="ECO:0000256" key="2">
    <source>
        <dbReference type="ARBA" id="ARBA00022670"/>
    </source>
</evidence>
<keyword evidence="2 6" id="KW-0645">Protease</keyword>
<proteinExistence type="inferred from homology"/>
<evidence type="ECO:0000256" key="3">
    <source>
        <dbReference type="ARBA" id="ARBA00022801"/>
    </source>
</evidence>
<feature type="transmembrane region" description="Helical" evidence="8">
    <location>
        <begin position="123"/>
        <end position="142"/>
    </location>
</feature>
<evidence type="ECO:0000256" key="4">
    <source>
        <dbReference type="ARBA" id="ARBA00022825"/>
    </source>
</evidence>
<dbReference type="STRING" id="134849.SAMN05443668_102382"/>
<dbReference type="SUPFAM" id="SSF52743">
    <property type="entry name" value="Subtilisin-like"/>
    <property type="match status" value="1"/>
</dbReference>
<feature type="transmembrane region" description="Helical" evidence="8">
    <location>
        <begin position="99"/>
        <end position="117"/>
    </location>
</feature>
<feature type="compositionally biased region" description="Polar residues" evidence="7">
    <location>
        <begin position="495"/>
        <end position="506"/>
    </location>
</feature>
<feature type="transmembrane region" description="Helical" evidence="8">
    <location>
        <begin position="154"/>
        <end position="175"/>
    </location>
</feature>
<dbReference type="PRINTS" id="PR00723">
    <property type="entry name" value="SUBTILISIN"/>
</dbReference>
<feature type="transmembrane region" description="Helical" evidence="8">
    <location>
        <begin position="265"/>
        <end position="282"/>
    </location>
</feature>
<dbReference type="GO" id="GO:0006508">
    <property type="term" value="P:proteolysis"/>
    <property type="evidence" value="ECO:0007669"/>
    <property type="project" value="UniProtKB-KW"/>
</dbReference>
<dbReference type="AlphaFoldDB" id="A0A1M7N222"/>
<feature type="transmembrane region" description="Helical" evidence="8">
    <location>
        <begin position="302"/>
        <end position="324"/>
    </location>
</feature>
<accession>A0A1M7N222</accession>
<feature type="compositionally biased region" description="Pro residues" evidence="7">
    <location>
        <begin position="331"/>
        <end position="346"/>
    </location>
</feature>
<feature type="region of interest" description="Disordered" evidence="7">
    <location>
        <begin position="469"/>
        <end position="507"/>
    </location>
</feature>
<comment type="similarity">
    <text evidence="1 6">Belongs to the peptidase S8 family.</text>
</comment>
<dbReference type="InterPro" id="IPR000209">
    <property type="entry name" value="Peptidase_S8/S53_dom"/>
</dbReference>
<protein>
    <submittedName>
        <fullName evidence="10">Serine protease, subtilisin family</fullName>
    </submittedName>
</protein>
<feature type="transmembrane region" description="Helical" evidence="8">
    <location>
        <begin position="181"/>
        <end position="199"/>
    </location>
</feature>
<name>A0A1M7N222_9ACTN</name>
<dbReference type="Proteomes" id="UP000184440">
    <property type="component" value="Unassembled WGS sequence"/>
</dbReference>
<keyword evidence="8" id="KW-0812">Transmembrane</keyword>
<evidence type="ECO:0000313" key="11">
    <source>
        <dbReference type="Proteomes" id="UP000184440"/>
    </source>
</evidence>
<dbReference type="InterPro" id="IPR036852">
    <property type="entry name" value="Peptidase_S8/S53_dom_sf"/>
</dbReference>
<evidence type="ECO:0000256" key="6">
    <source>
        <dbReference type="PROSITE-ProRule" id="PRU01240"/>
    </source>
</evidence>
<evidence type="ECO:0000256" key="7">
    <source>
        <dbReference type="SAM" id="MobiDB-lite"/>
    </source>
</evidence>
<keyword evidence="8" id="KW-0472">Membrane</keyword>
<sequence length="818" mass="83249">MGAGYRARMQPYAPVPSGVPRWVAPTLVSLAGVWAVAVTAIGQSVAWVVAEVLVITGYDRPGAYWPGLTVATALVSGAPAGLAWLLVKRPVIAGVARSWTLAAACAALIGLVRIVPWSAGDTAVAALEALVALVLAVLVGRFRMGQEPSGTRIVGLGTALATATGLIVLLPWWWVGALGSPLDAAAAVVAALALGVLVSRLRRTGPVRVPVGGPVAGLVLDALVVAVPLTLLAGAYGAPGAQLLLLAVLPAACLLVACANPARRWADALLVAVAAFGPLALVDAEEISLLLIPDDVPRWATIGTGSSAWLALVVGAIVALVLTLRARRAPHPTPRPEATPPEPAPPEAAAAAGRAAVRGRVVVGALVVALVVASAAVWLGPGQSGFHGDRLFVVLKSQANVTAAANTETGLVARRSAVHRVLVEHARRTQAPLLDALRSHDADPTSYYLVNAIEVDDTPLIRAVLASRDDVATTQPNPELRPIPDEGSPDAQNVPAPTSTPTNLTAINAPDVWGDGIDGRGIVVGFSDSGVDATHPTLRAGYRGGADSWYDPWYRTTSPNDANGHGTHTAATAVGKQVGVAPGASWVGCANLARPLGNPAYYLGCLQFMLAPFPAGGDPFTDGDPTRAADVLSNSWGCPELEGCAAGTLEPAVEALSAAGIFVVAAAGNTGPRCRTITDPIGRYDSAFTVGAVDDNRKIASFSSRGPVPGDADAKPDLVAPGVDVLSAWPGGGYAQLSGTSMATPHVAGVVALIWQAVPTLRGDVTRTAAILRATAQEISLDADDEACGDSARNVVGAGEVDAAAAVALARQTPPAPR</sequence>
<dbReference type="PANTHER" id="PTHR43399">
    <property type="entry name" value="SUBTILISIN-RELATED"/>
    <property type="match status" value="1"/>
</dbReference>
<dbReference type="InterPro" id="IPR023828">
    <property type="entry name" value="Peptidase_S8_Ser-AS"/>
</dbReference>
<dbReference type="Pfam" id="PF00082">
    <property type="entry name" value="Peptidase_S8"/>
    <property type="match status" value="1"/>
</dbReference>
<evidence type="ECO:0000259" key="9">
    <source>
        <dbReference type="Pfam" id="PF00082"/>
    </source>
</evidence>
<feature type="transmembrane region" description="Helical" evidence="8">
    <location>
        <begin position="62"/>
        <end position="87"/>
    </location>
</feature>
<keyword evidence="4 6" id="KW-0720">Serine protease</keyword>
<reference evidence="10 11" key="1">
    <citation type="submission" date="2016-11" db="EMBL/GenBank/DDBJ databases">
        <authorList>
            <person name="Jaros S."/>
            <person name="Januszkiewicz K."/>
            <person name="Wedrychowicz H."/>
        </authorList>
    </citation>
    <scope>NUCLEOTIDE SEQUENCE [LARGE SCALE GENOMIC DNA]</scope>
    <source>
        <strain evidence="10 11">DSM 46144</strain>
    </source>
</reference>
<feature type="active site" description="Charge relay system" evidence="5 6">
    <location>
        <position position="528"/>
    </location>
</feature>
<evidence type="ECO:0000256" key="1">
    <source>
        <dbReference type="ARBA" id="ARBA00011073"/>
    </source>
</evidence>
<feature type="region of interest" description="Disordered" evidence="7">
    <location>
        <begin position="330"/>
        <end position="350"/>
    </location>
</feature>
<feature type="active site" description="Charge relay system" evidence="5 6">
    <location>
        <position position="741"/>
    </location>
</feature>
<evidence type="ECO:0000313" key="10">
    <source>
        <dbReference type="EMBL" id="SHM97600.1"/>
    </source>
</evidence>
<feature type="transmembrane region" description="Helical" evidence="8">
    <location>
        <begin position="211"/>
        <end position="234"/>
    </location>
</feature>
<feature type="transmembrane region" description="Helical" evidence="8">
    <location>
        <begin position="361"/>
        <end position="380"/>
    </location>
</feature>
<dbReference type="EMBL" id="FRCS01000002">
    <property type="protein sequence ID" value="SHM97600.1"/>
    <property type="molecule type" value="Genomic_DNA"/>
</dbReference>
<dbReference type="InterPro" id="IPR051048">
    <property type="entry name" value="Peptidase_S8/S53_subtilisin"/>
</dbReference>
<dbReference type="PROSITE" id="PS00138">
    <property type="entry name" value="SUBTILASE_SER"/>
    <property type="match status" value="1"/>
</dbReference>
<organism evidence="10 11">
    <name type="scientific">Cryptosporangium aurantiacum</name>
    <dbReference type="NCBI Taxonomy" id="134849"/>
    <lineage>
        <taxon>Bacteria</taxon>
        <taxon>Bacillati</taxon>
        <taxon>Actinomycetota</taxon>
        <taxon>Actinomycetes</taxon>
        <taxon>Cryptosporangiales</taxon>
        <taxon>Cryptosporangiaceae</taxon>
        <taxon>Cryptosporangium</taxon>
    </lineage>
</organism>
<dbReference type="PANTHER" id="PTHR43399:SF4">
    <property type="entry name" value="CELL WALL-ASSOCIATED PROTEASE"/>
    <property type="match status" value="1"/>
</dbReference>
<keyword evidence="11" id="KW-1185">Reference proteome</keyword>
<dbReference type="InterPro" id="IPR015500">
    <property type="entry name" value="Peptidase_S8_subtilisin-rel"/>
</dbReference>
<feature type="active site" description="Charge relay system" evidence="5 6">
    <location>
        <position position="565"/>
    </location>
</feature>